<organism evidence="1">
    <name type="scientific">Rhizophora mucronata</name>
    <name type="common">Asiatic mangrove</name>
    <dbReference type="NCBI Taxonomy" id="61149"/>
    <lineage>
        <taxon>Eukaryota</taxon>
        <taxon>Viridiplantae</taxon>
        <taxon>Streptophyta</taxon>
        <taxon>Embryophyta</taxon>
        <taxon>Tracheophyta</taxon>
        <taxon>Spermatophyta</taxon>
        <taxon>Magnoliopsida</taxon>
        <taxon>eudicotyledons</taxon>
        <taxon>Gunneridae</taxon>
        <taxon>Pentapetalae</taxon>
        <taxon>rosids</taxon>
        <taxon>fabids</taxon>
        <taxon>Malpighiales</taxon>
        <taxon>Rhizophoraceae</taxon>
        <taxon>Rhizophora</taxon>
    </lineage>
</organism>
<sequence length="33" mass="3841">MYFCASINATSSFQASSKDLEYNLSFFLTLFMY</sequence>
<proteinExistence type="predicted"/>
<reference evidence="1" key="1">
    <citation type="submission" date="2018-02" db="EMBL/GenBank/DDBJ databases">
        <title>Rhizophora mucronata_Transcriptome.</title>
        <authorList>
            <person name="Meera S.P."/>
            <person name="Sreeshan A."/>
            <person name="Augustine A."/>
        </authorList>
    </citation>
    <scope>NUCLEOTIDE SEQUENCE</scope>
    <source>
        <tissue evidence="1">Leaf</tissue>
    </source>
</reference>
<dbReference type="EMBL" id="GGEC01055617">
    <property type="protein sequence ID" value="MBX36101.1"/>
    <property type="molecule type" value="Transcribed_RNA"/>
</dbReference>
<accession>A0A2P2N0Y6</accession>
<name>A0A2P2N0Y6_RHIMU</name>
<evidence type="ECO:0000313" key="1">
    <source>
        <dbReference type="EMBL" id="MBX36101.1"/>
    </source>
</evidence>
<dbReference type="AlphaFoldDB" id="A0A2P2N0Y6"/>
<protein>
    <submittedName>
        <fullName evidence="1">Uncharacterized protein</fullName>
    </submittedName>
</protein>